<dbReference type="InterPro" id="IPR027417">
    <property type="entry name" value="P-loop_NTPase"/>
</dbReference>
<gene>
    <name evidence="3" type="ORF">AMTR_s00016p00187060</name>
</gene>
<evidence type="ECO:0000313" key="3">
    <source>
        <dbReference type="EMBL" id="ERN06236.1"/>
    </source>
</evidence>
<dbReference type="HAMAP" id="MF_00109">
    <property type="entry name" value="Shikimate_kinase"/>
    <property type="match status" value="1"/>
</dbReference>
<comment type="similarity">
    <text evidence="2">Belongs to the shikimate kinase family.</text>
</comment>
<dbReference type="PANTHER" id="PTHR21087:SF4">
    <property type="entry name" value="INACTIVE SHIKIMATE KINASE LIKE 1, CHLOROPLASTIC-RELATED"/>
    <property type="match status" value="1"/>
</dbReference>
<dbReference type="eggNOG" id="ENOG502QSF9">
    <property type="taxonomic scope" value="Eukaryota"/>
</dbReference>
<organism evidence="3 4">
    <name type="scientific">Amborella trichopoda</name>
    <dbReference type="NCBI Taxonomy" id="13333"/>
    <lineage>
        <taxon>Eukaryota</taxon>
        <taxon>Viridiplantae</taxon>
        <taxon>Streptophyta</taxon>
        <taxon>Embryophyta</taxon>
        <taxon>Tracheophyta</taxon>
        <taxon>Spermatophyta</taxon>
        <taxon>Magnoliopsida</taxon>
        <taxon>Amborellales</taxon>
        <taxon>Amborellaceae</taxon>
        <taxon>Amborella</taxon>
    </lineage>
</organism>
<reference evidence="4" key="1">
    <citation type="journal article" date="2013" name="Science">
        <title>The Amborella genome and the evolution of flowering plants.</title>
        <authorList>
            <consortium name="Amborella Genome Project"/>
        </authorList>
    </citation>
    <scope>NUCLEOTIDE SEQUENCE [LARGE SCALE GENOMIC DNA]</scope>
</reference>
<comment type="subcellular location">
    <subcellularLocation>
        <location evidence="1">Plastid</location>
        <location evidence="1">Chloroplast</location>
    </subcellularLocation>
</comment>
<dbReference type="STRING" id="13333.W1PF38"/>
<keyword evidence="4" id="KW-1185">Reference proteome</keyword>
<evidence type="ECO:0000256" key="2">
    <source>
        <dbReference type="ARBA" id="ARBA00006997"/>
    </source>
</evidence>
<dbReference type="AlphaFoldDB" id="W1PF38"/>
<dbReference type="PANTHER" id="PTHR21087">
    <property type="entry name" value="SHIKIMATE KINASE"/>
    <property type="match status" value="1"/>
</dbReference>
<protein>
    <recommendedName>
        <fullName evidence="5">Shikimate kinase</fullName>
    </recommendedName>
</protein>
<evidence type="ECO:0000313" key="4">
    <source>
        <dbReference type="Proteomes" id="UP000017836"/>
    </source>
</evidence>
<proteinExistence type="inferred from homology"/>
<dbReference type="SUPFAM" id="SSF52540">
    <property type="entry name" value="P-loop containing nucleoside triphosphate hydrolases"/>
    <property type="match status" value="1"/>
</dbReference>
<dbReference type="InterPro" id="IPR031322">
    <property type="entry name" value="Shikimate/glucono_kinase"/>
</dbReference>
<dbReference type="InterPro" id="IPR000623">
    <property type="entry name" value="Shikimate_kinase/TSH1"/>
</dbReference>
<evidence type="ECO:0008006" key="5">
    <source>
        <dbReference type="Google" id="ProtNLM"/>
    </source>
</evidence>
<name>W1PF38_AMBTC</name>
<accession>W1PF38</accession>
<dbReference type="Gene3D" id="3.40.50.300">
    <property type="entry name" value="P-loop containing nucleotide triphosphate hydrolases"/>
    <property type="match status" value="1"/>
</dbReference>
<evidence type="ECO:0000256" key="1">
    <source>
        <dbReference type="ARBA" id="ARBA00004229"/>
    </source>
</evidence>
<dbReference type="Pfam" id="PF01202">
    <property type="entry name" value="SKI"/>
    <property type="match status" value="1"/>
</dbReference>
<dbReference type="FunFam" id="3.40.50.300:FF:001033">
    <property type="entry name" value="Shikimate kinase 2, chloroplastic"/>
    <property type="match status" value="1"/>
</dbReference>
<dbReference type="HOGENOM" id="CLU_057607_0_1_1"/>
<sequence length="330" mass="36700">MPFSELMDLLLLPFTCKNPRTDPFSSLLNPKITDSSWHKNPRITPSYSSFLTVKNDSSFRFFNEKPYQRPELHIFCPIRAPSALRNRRFVSEFSKNGDLSGSRSSVADNLQTLALKNKAVEVNYELKGTSIFLVGMNGSVKTNLAKLLAEVLRYYHFDSSDNLVEQAAGGEAAAKSFREEDEEGFRNSETEVLKQLSAMGRLVVSAGDGAVQSSTNLAFLRYGISIWIDVPLTTLAKEIVETGNRCPLTWGISASDSYSEVLTKLTQIYEEMKGGYETADAKVSTLKIASQLGYDEVDAITPEDVAIEVLKEIEGLMRVKKMMEDAAKPF</sequence>
<dbReference type="GO" id="GO:0009507">
    <property type="term" value="C:chloroplast"/>
    <property type="evidence" value="ECO:0000318"/>
    <property type="project" value="GO_Central"/>
</dbReference>
<dbReference type="EMBL" id="KI393908">
    <property type="protein sequence ID" value="ERN06236.1"/>
    <property type="molecule type" value="Genomic_DNA"/>
</dbReference>
<dbReference type="Proteomes" id="UP000017836">
    <property type="component" value="Unassembled WGS sequence"/>
</dbReference>
<dbReference type="PRINTS" id="PR01100">
    <property type="entry name" value="SHIKIMTKNASE"/>
</dbReference>
<dbReference type="Gramene" id="ERN06236">
    <property type="protein sequence ID" value="ERN06236"/>
    <property type="gene ID" value="AMTR_s00016p00187060"/>
</dbReference>